<gene>
    <name evidence="3" type="ORF">DFR36_102229</name>
</gene>
<organism evidence="3 4">
    <name type="scientific">Melaminivora alkalimesophila</name>
    <dbReference type="NCBI Taxonomy" id="1165852"/>
    <lineage>
        <taxon>Bacteria</taxon>
        <taxon>Pseudomonadati</taxon>
        <taxon>Pseudomonadota</taxon>
        <taxon>Betaproteobacteria</taxon>
        <taxon>Burkholderiales</taxon>
        <taxon>Comamonadaceae</taxon>
        <taxon>Melaminivora</taxon>
    </lineage>
</organism>
<evidence type="ECO:0000313" key="4">
    <source>
        <dbReference type="Proteomes" id="UP000246483"/>
    </source>
</evidence>
<protein>
    <submittedName>
        <fullName evidence="3">ComF family protein</fullName>
    </submittedName>
</protein>
<dbReference type="InterPro" id="IPR051910">
    <property type="entry name" value="ComF/GntX_DNA_util-trans"/>
</dbReference>
<reference evidence="3 4" key="1">
    <citation type="submission" date="2018-05" db="EMBL/GenBank/DDBJ databases">
        <title>Genomic Encyclopedia of Type Strains, Phase IV (KMG-IV): sequencing the most valuable type-strain genomes for metagenomic binning, comparative biology and taxonomic classification.</title>
        <authorList>
            <person name="Goeker M."/>
        </authorList>
    </citation>
    <scope>NUCLEOTIDE SEQUENCE [LARGE SCALE GENOMIC DNA]</scope>
    <source>
        <strain evidence="3 4">DSM 26006</strain>
    </source>
</reference>
<dbReference type="RefSeq" id="WP_110012057.1">
    <property type="nucleotide sequence ID" value="NZ_QGUB01000002.1"/>
</dbReference>
<dbReference type="InterPro" id="IPR029057">
    <property type="entry name" value="PRTase-like"/>
</dbReference>
<comment type="caution">
    <text evidence="3">The sequence shown here is derived from an EMBL/GenBank/DDBJ whole genome shotgun (WGS) entry which is preliminary data.</text>
</comment>
<dbReference type="Proteomes" id="UP000246483">
    <property type="component" value="Unassembled WGS sequence"/>
</dbReference>
<name>A0A317RI68_9BURK</name>
<feature type="domain" description="Phosphoribosyltransferase" evidence="2">
    <location>
        <begin position="192"/>
        <end position="238"/>
    </location>
</feature>
<keyword evidence="4" id="KW-1185">Reference proteome</keyword>
<dbReference type="PANTHER" id="PTHR47505:SF1">
    <property type="entry name" value="DNA UTILIZATION PROTEIN YHGH"/>
    <property type="match status" value="1"/>
</dbReference>
<dbReference type="PANTHER" id="PTHR47505">
    <property type="entry name" value="DNA UTILIZATION PROTEIN YHGH"/>
    <property type="match status" value="1"/>
</dbReference>
<evidence type="ECO:0000256" key="1">
    <source>
        <dbReference type="ARBA" id="ARBA00008007"/>
    </source>
</evidence>
<dbReference type="Pfam" id="PF00156">
    <property type="entry name" value="Pribosyltran"/>
    <property type="match status" value="1"/>
</dbReference>
<proteinExistence type="inferred from homology"/>
<comment type="similarity">
    <text evidence="1">Belongs to the ComF/GntX family.</text>
</comment>
<dbReference type="EMBL" id="QGUB01000002">
    <property type="protein sequence ID" value="PWW47852.1"/>
    <property type="molecule type" value="Genomic_DNA"/>
</dbReference>
<dbReference type="InterPro" id="IPR000836">
    <property type="entry name" value="PRTase_dom"/>
</dbReference>
<evidence type="ECO:0000313" key="3">
    <source>
        <dbReference type="EMBL" id="PWW47852.1"/>
    </source>
</evidence>
<sequence>MQTGSVSGFAARWRAALARALPSQCALCHAWPAERVCQSCRQRFARPQLRCVRCAAVLARAQADCRSCGDEAPPLDACCAAVDYGYPWSELLARFKFEGDIGWAAPLAQLWEGDARVEELLACAQLVLPIPLAAARLRTRGYNQALLLARALRPPAPVRSDVLLRVRATVAQSSLARERRAANLRGAFAVAEPARLGLRGRRVLLVDDVMTTGATLHTAARTLRAAGASWVGALVLARTP</sequence>
<dbReference type="SUPFAM" id="SSF53271">
    <property type="entry name" value="PRTase-like"/>
    <property type="match status" value="1"/>
</dbReference>
<dbReference type="CDD" id="cd06223">
    <property type="entry name" value="PRTases_typeI"/>
    <property type="match status" value="1"/>
</dbReference>
<evidence type="ECO:0000259" key="2">
    <source>
        <dbReference type="Pfam" id="PF00156"/>
    </source>
</evidence>
<dbReference type="AlphaFoldDB" id="A0A317RI68"/>
<accession>A0A317RI68</accession>
<dbReference type="Gene3D" id="3.40.50.2020">
    <property type="match status" value="1"/>
</dbReference>
<dbReference type="OrthoDB" id="9793412at2"/>